<dbReference type="Pfam" id="PF00462">
    <property type="entry name" value="Glutaredoxin"/>
    <property type="match status" value="1"/>
</dbReference>
<comment type="caution">
    <text evidence="3">The sequence shown here is derived from an EMBL/GenBank/DDBJ whole genome shotgun (WGS) entry which is preliminary data.</text>
</comment>
<dbReference type="PANTHER" id="PTHR34386">
    <property type="entry name" value="GLUTAREDOXIN"/>
    <property type="match status" value="1"/>
</dbReference>
<dbReference type="InterPro" id="IPR051548">
    <property type="entry name" value="Grx-like_ET"/>
</dbReference>
<dbReference type="PROSITE" id="PS51354">
    <property type="entry name" value="GLUTAREDOXIN_2"/>
    <property type="match status" value="1"/>
</dbReference>
<dbReference type="InterPro" id="IPR036249">
    <property type="entry name" value="Thioredoxin-like_sf"/>
</dbReference>
<name>A0A2N3WJK0_9PSEU</name>
<dbReference type="GO" id="GO:0045454">
    <property type="term" value="P:cell redox homeostasis"/>
    <property type="evidence" value="ECO:0007669"/>
    <property type="project" value="TreeGrafter"/>
</dbReference>
<reference evidence="3 4" key="1">
    <citation type="submission" date="2017-12" db="EMBL/GenBank/DDBJ databases">
        <title>Sequencing the genomes of 1000 Actinobacteria strains.</title>
        <authorList>
            <person name="Klenk H.-P."/>
        </authorList>
    </citation>
    <scope>NUCLEOTIDE SEQUENCE [LARGE SCALE GENOMIC DNA]</scope>
    <source>
        <strain evidence="3 4">DSM 45165</strain>
    </source>
</reference>
<dbReference type="Gene3D" id="3.40.30.10">
    <property type="entry name" value="Glutaredoxin"/>
    <property type="match status" value="1"/>
</dbReference>
<feature type="domain" description="Glutaredoxin" evidence="2">
    <location>
        <begin position="8"/>
        <end position="65"/>
    </location>
</feature>
<dbReference type="GO" id="GO:0009055">
    <property type="term" value="F:electron transfer activity"/>
    <property type="evidence" value="ECO:0007669"/>
    <property type="project" value="TreeGrafter"/>
</dbReference>
<dbReference type="SUPFAM" id="SSF52833">
    <property type="entry name" value="Thioredoxin-like"/>
    <property type="match status" value="1"/>
</dbReference>
<proteinExistence type="predicted"/>
<dbReference type="EMBL" id="PJMY01000003">
    <property type="protein sequence ID" value="PKV94032.1"/>
    <property type="molecule type" value="Genomic_DNA"/>
</dbReference>
<feature type="transmembrane region" description="Helical" evidence="1">
    <location>
        <begin position="103"/>
        <end position="121"/>
    </location>
</feature>
<dbReference type="InterPro" id="IPR002109">
    <property type="entry name" value="Glutaredoxin"/>
</dbReference>
<feature type="transmembrane region" description="Helical" evidence="1">
    <location>
        <begin position="195"/>
        <end position="213"/>
    </location>
</feature>
<keyword evidence="4" id="KW-1185">Reference proteome</keyword>
<evidence type="ECO:0000256" key="1">
    <source>
        <dbReference type="SAM" id="Phobius"/>
    </source>
</evidence>
<evidence type="ECO:0000313" key="4">
    <source>
        <dbReference type="Proteomes" id="UP000233750"/>
    </source>
</evidence>
<organism evidence="3 4">
    <name type="scientific">Amycolatopsis echigonensis</name>
    <dbReference type="NCBI Taxonomy" id="2576905"/>
    <lineage>
        <taxon>Bacteria</taxon>
        <taxon>Bacillati</taxon>
        <taxon>Actinomycetota</taxon>
        <taxon>Actinomycetes</taxon>
        <taxon>Pseudonocardiales</taxon>
        <taxon>Pseudonocardiaceae</taxon>
        <taxon>Amycolatopsis</taxon>
    </lineage>
</organism>
<keyword evidence="1" id="KW-1133">Transmembrane helix</keyword>
<dbReference type="PANTHER" id="PTHR34386:SF1">
    <property type="entry name" value="GLUTAREDOXIN-LIKE PROTEIN NRDH"/>
    <property type="match status" value="1"/>
</dbReference>
<dbReference type="RefSeq" id="WP_013673453.1">
    <property type="nucleotide sequence ID" value="NZ_PJMY01000003.1"/>
</dbReference>
<accession>A0A2N3WJK0</accession>
<dbReference type="AlphaFoldDB" id="A0A2N3WJK0"/>
<protein>
    <submittedName>
        <fullName evidence="3">Glutaredoxin</fullName>
    </submittedName>
</protein>
<evidence type="ECO:0000259" key="2">
    <source>
        <dbReference type="Pfam" id="PF00462"/>
    </source>
</evidence>
<dbReference type="Proteomes" id="UP000233750">
    <property type="component" value="Unassembled WGS sequence"/>
</dbReference>
<gene>
    <name evidence="3" type="ORF">ATK30_4901</name>
</gene>
<feature type="transmembrane region" description="Helical" evidence="1">
    <location>
        <begin position="155"/>
        <end position="175"/>
    </location>
</feature>
<evidence type="ECO:0000313" key="3">
    <source>
        <dbReference type="EMBL" id="PKV94032.1"/>
    </source>
</evidence>
<keyword evidence="1" id="KW-0812">Transmembrane</keyword>
<dbReference type="OrthoDB" id="8991911at2"/>
<keyword evidence="1" id="KW-0472">Membrane</keyword>
<sequence>MSADPAATVYWRPGCPYCSRLLGDLDRIGLPVTKVNIWADRAAAARVRAVAGGNETVPTVVVGDTAMVNPRAGAVLDAVRAHAPDVLADLDVDGMTARAAGPWQAGLAVTLLAAAGWFALATANPTTSYHLAPAVVAAAWPIARRLRAGRPLPIGAAALTAFGGALIAVAVTLLLSARDALAGPILFGVPPLTEALLSVALGFVVGTVLSLVGRRKKAG</sequence>